<feature type="compositionally biased region" description="Acidic residues" evidence="3">
    <location>
        <begin position="198"/>
        <end position="224"/>
    </location>
</feature>
<name>A0A9W8EDS3_9FUNG</name>
<evidence type="ECO:0000256" key="2">
    <source>
        <dbReference type="RuleBase" id="RU003876"/>
    </source>
</evidence>
<dbReference type="Gene3D" id="1.20.5.1500">
    <property type="match status" value="1"/>
</dbReference>
<accession>A0A9W8EDS3</accession>
<evidence type="ECO:0000256" key="1">
    <source>
        <dbReference type="ARBA" id="ARBA00009947"/>
    </source>
</evidence>
<protein>
    <recommendedName>
        <fullName evidence="6">Nucleosome assembly protein</fullName>
    </recommendedName>
</protein>
<dbReference type="Proteomes" id="UP001151582">
    <property type="component" value="Unassembled WGS sequence"/>
</dbReference>
<evidence type="ECO:0000313" key="4">
    <source>
        <dbReference type="EMBL" id="KAJ1979552.1"/>
    </source>
</evidence>
<dbReference type="OrthoDB" id="19419at2759"/>
<organism evidence="4 5">
    <name type="scientific">Dimargaris verticillata</name>
    <dbReference type="NCBI Taxonomy" id="2761393"/>
    <lineage>
        <taxon>Eukaryota</taxon>
        <taxon>Fungi</taxon>
        <taxon>Fungi incertae sedis</taxon>
        <taxon>Zoopagomycota</taxon>
        <taxon>Kickxellomycotina</taxon>
        <taxon>Dimargaritomycetes</taxon>
        <taxon>Dimargaritales</taxon>
        <taxon>Dimargaritaceae</taxon>
        <taxon>Dimargaris</taxon>
    </lineage>
</organism>
<comment type="caution">
    <text evidence="4">The sequence shown here is derived from an EMBL/GenBank/DDBJ whole genome shotgun (WGS) entry which is preliminary data.</text>
</comment>
<evidence type="ECO:0008006" key="6">
    <source>
        <dbReference type="Google" id="ProtNLM"/>
    </source>
</evidence>
<dbReference type="GO" id="GO:0005634">
    <property type="term" value="C:nucleus"/>
    <property type="evidence" value="ECO:0007669"/>
    <property type="project" value="InterPro"/>
</dbReference>
<dbReference type="InterPro" id="IPR002164">
    <property type="entry name" value="NAP_family"/>
</dbReference>
<dbReference type="SUPFAM" id="SSF143113">
    <property type="entry name" value="NAP-like"/>
    <property type="match status" value="1"/>
</dbReference>
<sequence>MTDTKDKAPAGVDQALLEKVWEQVSEIDTSLEKLNDDLVIEEAKLAAAYEQKKQPLYAERQKLCSQIPMFWATVLENHPYLGPLITMEEMDLLGALDAIDIEREPEEPAKFKIYLRFNDNDYLADNTIVKQFGFEEATGEILCASTKIQWKDDKKNLTNPPEGEDTCFFKWFAADDADVGSIIASDIFPNAIHYYQADVDDEDDEGEEELLSEEDEDEDDDEDDAPKKKKAKADS</sequence>
<gene>
    <name evidence="4" type="ORF">H4R34_002785</name>
</gene>
<dbReference type="EMBL" id="JANBQB010000213">
    <property type="protein sequence ID" value="KAJ1979552.1"/>
    <property type="molecule type" value="Genomic_DNA"/>
</dbReference>
<keyword evidence="5" id="KW-1185">Reference proteome</keyword>
<proteinExistence type="inferred from homology"/>
<dbReference type="Pfam" id="PF00956">
    <property type="entry name" value="NAP"/>
    <property type="match status" value="1"/>
</dbReference>
<dbReference type="PANTHER" id="PTHR11875">
    <property type="entry name" value="TESTIS-SPECIFIC Y-ENCODED PROTEIN"/>
    <property type="match status" value="1"/>
</dbReference>
<reference evidence="4" key="1">
    <citation type="submission" date="2022-07" db="EMBL/GenBank/DDBJ databases">
        <title>Phylogenomic reconstructions and comparative analyses of Kickxellomycotina fungi.</title>
        <authorList>
            <person name="Reynolds N.K."/>
            <person name="Stajich J.E."/>
            <person name="Barry K."/>
            <person name="Grigoriev I.V."/>
            <person name="Crous P."/>
            <person name="Smith M.E."/>
        </authorList>
    </citation>
    <scope>NUCLEOTIDE SEQUENCE</scope>
    <source>
        <strain evidence="4">RSA 567</strain>
    </source>
</reference>
<comment type="similarity">
    <text evidence="1 2">Belongs to the nucleosome assembly protein (NAP) family.</text>
</comment>
<evidence type="ECO:0000313" key="5">
    <source>
        <dbReference type="Proteomes" id="UP001151582"/>
    </source>
</evidence>
<dbReference type="GO" id="GO:0006334">
    <property type="term" value="P:nucleosome assembly"/>
    <property type="evidence" value="ECO:0007669"/>
    <property type="project" value="InterPro"/>
</dbReference>
<evidence type="ECO:0000256" key="3">
    <source>
        <dbReference type="SAM" id="MobiDB-lite"/>
    </source>
</evidence>
<feature type="region of interest" description="Disordered" evidence="3">
    <location>
        <begin position="196"/>
        <end position="235"/>
    </location>
</feature>
<dbReference type="AlphaFoldDB" id="A0A9W8EDS3"/>
<dbReference type="InterPro" id="IPR037231">
    <property type="entry name" value="NAP-like_sf"/>
</dbReference>
<dbReference type="Gene3D" id="3.30.1120.90">
    <property type="entry name" value="Nucleosome assembly protein"/>
    <property type="match status" value="1"/>
</dbReference>